<gene>
    <name evidence="2" type="ORF">METZ01_LOCUS240169</name>
</gene>
<dbReference type="AlphaFoldDB" id="A0A382HJS9"/>
<reference evidence="2" key="1">
    <citation type="submission" date="2018-05" db="EMBL/GenBank/DDBJ databases">
        <authorList>
            <person name="Lanie J.A."/>
            <person name="Ng W.-L."/>
            <person name="Kazmierczak K.M."/>
            <person name="Andrzejewski T.M."/>
            <person name="Davidsen T.M."/>
            <person name="Wayne K.J."/>
            <person name="Tettelin H."/>
            <person name="Glass J.I."/>
            <person name="Rusch D."/>
            <person name="Podicherti R."/>
            <person name="Tsui H.-C.T."/>
            <person name="Winkler M.E."/>
        </authorList>
    </citation>
    <scope>NUCLEOTIDE SEQUENCE</scope>
</reference>
<feature type="non-terminal residue" evidence="2">
    <location>
        <position position="148"/>
    </location>
</feature>
<proteinExistence type="predicted"/>
<sequence>MRGERYNTEEDLLAQYIPPEGISIDSSGKARDPKQQSLLDMQREEEEEEENYPSPIAMGLLQLGASMMRDEGWRDRPITLGESLGKAIPRGIAGYYNQDMLNRQYEAEDDQQRLLEEQQRATELQGIEAQNEKVRRYKAFVANVDSIP</sequence>
<evidence type="ECO:0000313" key="2">
    <source>
        <dbReference type="EMBL" id="SVB87315.1"/>
    </source>
</evidence>
<dbReference type="EMBL" id="UINC01061586">
    <property type="protein sequence ID" value="SVB87315.1"/>
    <property type="molecule type" value="Genomic_DNA"/>
</dbReference>
<protein>
    <submittedName>
        <fullName evidence="2">Uncharacterized protein</fullName>
    </submittedName>
</protein>
<accession>A0A382HJS9</accession>
<name>A0A382HJS9_9ZZZZ</name>
<evidence type="ECO:0000256" key="1">
    <source>
        <dbReference type="SAM" id="MobiDB-lite"/>
    </source>
</evidence>
<feature type="region of interest" description="Disordered" evidence="1">
    <location>
        <begin position="17"/>
        <end position="53"/>
    </location>
</feature>
<organism evidence="2">
    <name type="scientific">marine metagenome</name>
    <dbReference type="NCBI Taxonomy" id="408172"/>
    <lineage>
        <taxon>unclassified sequences</taxon>
        <taxon>metagenomes</taxon>
        <taxon>ecological metagenomes</taxon>
    </lineage>
</organism>